<sequence length="90" mass="9990">MILSSNTYPHKELHLVSPPFGMRADGPSLPRDGATLHCGLSCINSTSTPSCWCMCRRCGRVFGGQKINGQSLHYSNPQHMLLKKYKIAKQ</sequence>
<name>A0A5B7GH12_PORTR</name>
<dbReference type="Proteomes" id="UP000324222">
    <property type="component" value="Unassembled WGS sequence"/>
</dbReference>
<comment type="caution">
    <text evidence="1">The sequence shown here is derived from an EMBL/GenBank/DDBJ whole genome shotgun (WGS) entry which is preliminary data.</text>
</comment>
<accession>A0A5B7GH12</accession>
<gene>
    <name evidence="1" type="ORF">E2C01_052239</name>
</gene>
<organism evidence="1 2">
    <name type="scientific">Portunus trituberculatus</name>
    <name type="common">Swimming crab</name>
    <name type="synonym">Neptunus trituberculatus</name>
    <dbReference type="NCBI Taxonomy" id="210409"/>
    <lineage>
        <taxon>Eukaryota</taxon>
        <taxon>Metazoa</taxon>
        <taxon>Ecdysozoa</taxon>
        <taxon>Arthropoda</taxon>
        <taxon>Crustacea</taxon>
        <taxon>Multicrustacea</taxon>
        <taxon>Malacostraca</taxon>
        <taxon>Eumalacostraca</taxon>
        <taxon>Eucarida</taxon>
        <taxon>Decapoda</taxon>
        <taxon>Pleocyemata</taxon>
        <taxon>Brachyura</taxon>
        <taxon>Eubrachyura</taxon>
        <taxon>Portunoidea</taxon>
        <taxon>Portunidae</taxon>
        <taxon>Portuninae</taxon>
        <taxon>Portunus</taxon>
    </lineage>
</organism>
<keyword evidence="2" id="KW-1185">Reference proteome</keyword>
<reference evidence="1 2" key="1">
    <citation type="submission" date="2019-05" db="EMBL/GenBank/DDBJ databases">
        <title>Another draft genome of Portunus trituberculatus and its Hox gene families provides insights of decapod evolution.</title>
        <authorList>
            <person name="Jeong J.-H."/>
            <person name="Song I."/>
            <person name="Kim S."/>
            <person name="Choi T."/>
            <person name="Kim D."/>
            <person name="Ryu S."/>
            <person name="Kim W."/>
        </authorList>
    </citation>
    <scope>NUCLEOTIDE SEQUENCE [LARGE SCALE GENOMIC DNA]</scope>
    <source>
        <tissue evidence="1">Muscle</tissue>
    </source>
</reference>
<evidence type="ECO:0000313" key="1">
    <source>
        <dbReference type="EMBL" id="MPC58242.1"/>
    </source>
</evidence>
<protein>
    <submittedName>
        <fullName evidence="1">Uncharacterized protein</fullName>
    </submittedName>
</protein>
<dbReference type="AlphaFoldDB" id="A0A5B7GH12"/>
<evidence type="ECO:0000313" key="2">
    <source>
        <dbReference type="Proteomes" id="UP000324222"/>
    </source>
</evidence>
<proteinExistence type="predicted"/>
<dbReference type="EMBL" id="VSRR010015492">
    <property type="protein sequence ID" value="MPC58242.1"/>
    <property type="molecule type" value="Genomic_DNA"/>
</dbReference>